<dbReference type="InterPro" id="IPR038763">
    <property type="entry name" value="DHH_sf"/>
</dbReference>
<dbReference type="InterPro" id="IPR051319">
    <property type="entry name" value="Oligoribo/pAp-PDE_c-di-AMP_PDE"/>
</dbReference>
<gene>
    <name evidence="3" type="ORF">SAMN05720469_10372</name>
</gene>
<evidence type="ECO:0000259" key="2">
    <source>
        <dbReference type="Pfam" id="PF02272"/>
    </source>
</evidence>
<dbReference type="Proteomes" id="UP000184275">
    <property type="component" value="Unassembled WGS sequence"/>
</dbReference>
<dbReference type="SUPFAM" id="SSF64182">
    <property type="entry name" value="DHH phosphoesterases"/>
    <property type="match status" value="1"/>
</dbReference>
<name>A0A1M6R161_9BACT</name>
<dbReference type="Pfam" id="PF02272">
    <property type="entry name" value="DHHA1"/>
    <property type="match status" value="1"/>
</dbReference>
<dbReference type="Pfam" id="PF01368">
    <property type="entry name" value="DHH"/>
    <property type="match status" value="1"/>
</dbReference>
<dbReference type="PANTHER" id="PTHR47618">
    <property type="entry name" value="BIFUNCTIONAL OLIGORIBONUCLEASE AND PAP PHOSPHATASE NRNA"/>
    <property type="match status" value="1"/>
</dbReference>
<dbReference type="Gene3D" id="3.90.1640.10">
    <property type="entry name" value="inorganic pyrophosphatase (n-terminal core)"/>
    <property type="match status" value="1"/>
</dbReference>
<organism evidence="3 4">
    <name type="scientific">Fibrobacter intestinalis</name>
    <dbReference type="NCBI Taxonomy" id="28122"/>
    <lineage>
        <taxon>Bacteria</taxon>
        <taxon>Pseudomonadati</taxon>
        <taxon>Fibrobacterota</taxon>
        <taxon>Fibrobacteria</taxon>
        <taxon>Fibrobacterales</taxon>
        <taxon>Fibrobacteraceae</taxon>
        <taxon>Fibrobacter</taxon>
    </lineage>
</organism>
<dbReference type="InterPro" id="IPR001667">
    <property type="entry name" value="DDH_dom"/>
</dbReference>
<feature type="domain" description="DDH" evidence="1">
    <location>
        <begin position="12"/>
        <end position="153"/>
    </location>
</feature>
<keyword evidence="4" id="KW-1185">Reference proteome</keyword>
<evidence type="ECO:0000313" key="3">
    <source>
        <dbReference type="EMBL" id="SHK26098.1"/>
    </source>
</evidence>
<feature type="domain" description="DHHA1" evidence="2">
    <location>
        <begin position="215"/>
        <end position="315"/>
    </location>
</feature>
<dbReference type="PANTHER" id="PTHR47618:SF1">
    <property type="entry name" value="BIFUNCTIONAL OLIGORIBONUCLEASE AND PAP PHOSPHATASE NRNA"/>
    <property type="match status" value="1"/>
</dbReference>
<evidence type="ECO:0000259" key="1">
    <source>
        <dbReference type="Pfam" id="PF01368"/>
    </source>
</evidence>
<dbReference type="InterPro" id="IPR003156">
    <property type="entry name" value="DHHA1_dom"/>
</dbReference>
<dbReference type="RefSeq" id="WP_073302587.1">
    <property type="nucleotide sequence ID" value="NZ_FRAW01000003.1"/>
</dbReference>
<protein>
    <submittedName>
        <fullName evidence="3">Phosphoesterase RecJ domain-containing protein</fullName>
    </submittedName>
</protein>
<dbReference type="EMBL" id="FRAW01000003">
    <property type="protein sequence ID" value="SHK26098.1"/>
    <property type="molecule type" value="Genomic_DNA"/>
</dbReference>
<accession>A0A1M6R161</accession>
<dbReference type="AlphaFoldDB" id="A0A1M6R161"/>
<proteinExistence type="predicted"/>
<dbReference type="GO" id="GO:0003676">
    <property type="term" value="F:nucleic acid binding"/>
    <property type="evidence" value="ECO:0007669"/>
    <property type="project" value="InterPro"/>
</dbReference>
<dbReference type="Gene3D" id="3.10.310.30">
    <property type="match status" value="1"/>
</dbReference>
<evidence type="ECO:0000313" key="4">
    <source>
        <dbReference type="Proteomes" id="UP000184275"/>
    </source>
</evidence>
<reference evidence="4" key="1">
    <citation type="submission" date="2016-11" db="EMBL/GenBank/DDBJ databases">
        <authorList>
            <person name="Varghese N."/>
            <person name="Submissions S."/>
        </authorList>
    </citation>
    <scope>NUCLEOTIDE SEQUENCE [LARGE SCALE GENOMIC DNA]</scope>
    <source>
        <strain evidence="4">UWOS</strain>
    </source>
</reference>
<sequence>MILDNMISTAKNIAIFGHVRPDGDCIGSCLGLYNYIIENYPEIDVQVFAEPFPESFRLLNGADKILPQYDGREIDLAFLLDTSSLDRCGACAAEALVRAKRTCNIDHHISNPLNLCDKNIVKDQASSASEVLYTQMIADKVSQNTANCIYLGIVHDTGAFKFSSTGKRTMNIVGDLIGKNCEFSRIINETYYTRTYKATRITGFAMENSKLALEGKVIYSFVTPEDLQHFDATPIDLSSTIDVLREVGGTEVAFFIYPANGQYKISFRSNYIVDVNKIAAAFGGGGHQKAAGASISGTPESVIPQLLAMIQEQLQKSIS</sequence>